<keyword evidence="5" id="KW-1185">Reference proteome</keyword>
<evidence type="ECO:0000256" key="2">
    <source>
        <dbReference type="ARBA" id="ARBA00022490"/>
    </source>
</evidence>
<organism evidence="4 5">
    <name type="scientific">Marmota monax</name>
    <name type="common">Woodchuck</name>
    <dbReference type="NCBI Taxonomy" id="9995"/>
    <lineage>
        <taxon>Eukaryota</taxon>
        <taxon>Metazoa</taxon>
        <taxon>Chordata</taxon>
        <taxon>Craniata</taxon>
        <taxon>Vertebrata</taxon>
        <taxon>Euteleostomi</taxon>
        <taxon>Mammalia</taxon>
        <taxon>Eutheria</taxon>
        <taxon>Euarchontoglires</taxon>
        <taxon>Glires</taxon>
        <taxon>Rodentia</taxon>
        <taxon>Sciuromorpha</taxon>
        <taxon>Sciuridae</taxon>
        <taxon>Xerinae</taxon>
        <taxon>Marmotini</taxon>
        <taxon>Marmota</taxon>
    </lineage>
</organism>
<dbReference type="Proteomes" id="UP000335636">
    <property type="component" value="Unassembled WGS sequence"/>
</dbReference>
<name>A0A5E4ABS4_MARMO</name>
<comment type="subcellular location">
    <subcellularLocation>
        <location evidence="1">Cytoplasm</location>
    </subcellularLocation>
</comment>
<accession>A0A5E4ABS4</accession>
<gene>
    <name evidence="3" type="ORF">GHT09_002203</name>
    <name evidence="4" type="ORF">MONAX_5E038823</name>
</gene>
<proteinExistence type="predicted"/>
<dbReference type="EMBL" id="CABDUW010000038">
    <property type="protein sequence ID" value="VTJ54420.1"/>
    <property type="molecule type" value="Genomic_DNA"/>
</dbReference>
<dbReference type="InterPro" id="IPR011989">
    <property type="entry name" value="ARM-like"/>
</dbReference>
<evidence type="ECO:0000313" key="5">
    <source>
        <dbReference type="Proteomes" id="UP000335636"/>
    </source>
</evidence>
<reference evidence="4 5" key="1">
    <citation type="submission" date="2019-04" db="EMBL/GenBank/DDBJ databases">
        <authorList>
            <person name="Alioto T."/>
            <person name="Alioto T."/>
        </authorList>
    </citation>
    <scope>NUCLEOTIDE SEQUENCE [LARGE SCALE GENOMIC DNA]</scope>
</reference>
<dbReference type="GO" id="GO:0005737">
    <property type="term" value="C:cytoplasm"/>
    <property type="evidence" value="ECO:0007669"/>
    <property type="project" value="UniProtKB-SubCell"/>
</dbReference>
<dbReference type="Proteomes" id="UP000662637">
    <property type="component" value="Unassembled WGS sequence"/>
</dbReference>
<sequence>MHLRQMWGAWGGAYLDTKKDLKQITSHLLDMLVSKKVSGQGRDQALNLLNKNVPRKDLAIHDNSRTIYVVDNGLRKILKVVGQVPDLPSCLPLTDNTRMLASILINKLYNDLRCDPERDHFRKICEEYITVCKLFL</sequence>
<dbReference type="PANTHER" id="PTHR45994:SF2">
    <property type="entry name" value="PROTEIN UNC-45 HOMOLOG B"/>
    <property type="match status" value="1"/>
</dbReference>
<dbReference type="Gene3D" id="1.25.10.10">
    <property type="entry name" value="Leucine-rich Repeat Variant"/>
    <property type="match status" value="1"/>
</dbReference>
<evidence type="ECO:0000313" key="4">
    <source>
        <dbReference type="EMBL" id="VTJ54420.1"/>
    </source>
</evidence>
<dbReference type="EMBL" id="WJEC01000077">
    <property type="protein sequence ID" value="KAF7486135.1"/>
    <property type="molecule type" value="Genomic_DNA"/>
</dbReference>
<dbReference type="GO" id="GO:0051879">
    <property type="term" value="F:Hsp90 protein binding"/>
    <property type="evidence" value="ECO:0007669"/>
    <property type="project" value="TreeGrafter"/>
</dbReference>
<dbReference type="AlphaFoldDB" id="A0A5E4ABS4"/>
<protein>
    <submittedName>
        <fullName evidence="4">Uncharacterized protein</fullName>
    </submittedName>
</protein>
<evidence type="ECO:0000256" key="1">
    <source>
        <dbReference type="ARBA" id="ARBA00004496"/>
    </source>
</evidence>
<reference evidence="3" key="2">
    <citation type="submission" date="2020-08" db="EMBL/GenBank/DDBJ databases">
        <authorList>
            <person name="Shumante A."/>
            <person name="Zimin A.V."/>
            <person name="Puiu D."/>
            <person name="Salzberg S.L."/>
        </authorList>
    </citation>
    <scope>NUCLEOTIDE SEQUENCE</scope>
    <source>
        <strain evidence="3">WC2-LM</strain>
        <tissue evidence="3">Liver</tissue>
    </source>
</reference>
<evidence type="ECO:0000313" key="3">
    <source>
        <dbReference type="EMBL" id="KAF7486135.1"/>
    </source>
</evidence>
<dbReference type="PANTHER" id="PTHR45994">
    <property type="entry name" value="FI21225P1"/>
    <property type="match status" value="1"/>
</dbReference>
<keyword evidence="2" id="KW-0963">Cytoplasm</keyword>